<evidence type="ECO:0000313" key="2">
    <source>
        <dbReference type="EMBL" id="MBB4016699.1"/>
    </source>
</evidence>
<accession>A0A840BZI4</accession>
<dbReference type="Proteomes" id="UP000577362">
    <property type="component" value="Unassembled WGS sequence"/>
</dbReference>
<dbReference type="AlphaFoldDB" id="A0A840BZI4"/>
<evidence type="ECO:0000313" key="3">
    <source>
        <dbReference type="Proteomes" id="UP000577362"/>
    </source>
</evidence>
<organism evidence="2 3">
    <name type="scientific">Chelatococcus caeni</name>
    <dbReference type="NCBI Taxonomy" id="1348468"/>
    <lineage>
        <taxon>Bacteria</taxon>
        <taxon>Pseudomonadati</taxon>
        <taxon>Pseudomonadota</taxon>
        <taxon>Alphaproteobacteria</taxon>
        <taxon>Hyphomicrobiales</taxon>
        <taxon>Chelatococcaceae</taxon>
        <taxon>Chelatococcus</taxon>
    </lineage>
</organism>
<keyword evidence="3" id="KW-1185">Reference proteome</keyword>
<keyword evidence="1" id="KW-0812">Transmembrane</keyword>
<reference evidence="2 3" key="1">
    <citation type="submission" date="2020-08" db="EMBL/GenBank/DDBJ databases">
        <title>Genomic Encyclopedia of Type Strains, Phase IV (KMG-IV): sequencing the most valuable type-strain genomes for metagenomic binning, comparative biology and taxonomic classification.</title>
        <authorList>
            <person name="Goeker M."/>
        </authorList>
    </citation>
    <scope>NUCLEOTIDE SEQUENCE [LARGE SCALE GENOMIC DNA]</scope>
    <source>
        <strain evidence="2 3">DSM 103737</strain>
    </source>
</reference>
<name>A0A840BZI4_9HYPH</name>
<sequence length="58" mass="6789">MTRSPSENRQRPDRHFLPTTRAFARDAFELVCLALFVGAVWVWANEAERLVRLVRGFQ</sequence>
<gene>
    <name evidence="2" type="ORF">GGR16_001705</name>
</gene>
<comment type="caution">
    <text evidence="2">The sequence shown here is derived from an EMBL/GenBank/DDBJ whole genome shotgun (WGS) entry which is preliminary data.</text>
</comment>
<keyword evidence="1" id="KW-0472">Membrane</keyword>
<proteinExistence type="predicted"/>
<evidence type="ECO:0000256" key="1">
    <source>
        <dbReference type="SAM" id="Phobius"/>
    </source>
</evidence>
<feature type="transmembrane region" description="Helical" evidence="1">
    <location>
        <begin position="27"/>
        <end position="44"/>
    </location>
</feature>
<keyword evidence="1" id="KW-1133">Transmembrane helix</keyword>
<dbReference type="EMBL" id="JACIEN010000001">
    <property type="protein sequence ID" value="MBB4016699.1"/>
    <property type="molecule type" value="Genomic_DNA"/>
</dbReference>
<protein>
    <submittedName>
        <fullName evidence="2">Uncharacterized protein</fullName>
    </submittedName>
</protein>